<dbReference type="EMBL" id="CAKD01000002">
    <property type="protein sequence ID" value="CCI84456.1"/>
    <property type="molecule type" value="Genomic_DNA"/>
</dbReference>
<dbReference type="AlphaFoldDB" id="I7LA83"/>
<comment type="caution">
    <text evidence="1">The sequence shown here is derived from an EMBL/GenBank/DDBJ whole genome shotgun (WGS) entry which is preliminary data.</text>
</comment>
<gene>
    <name evidence="1" type="ORF">BN53_09630</name>
</gene>
<dbReference type="STRING" id="1423790.BN53_09630"/>
<dbReference type="Proteomes" id="UP000009311">
    <property type="component" value="Unassembled WGS sequence"/>
</dbReference>
<organism evidence="1 2">
    <name type="scientific">Lactobacillus pasteurii DSM 23907 = CRBIP 24.76</name>
    <dbReference type="NCBI Taxonomy" id="1423790"/>
    <lineage>
        <taxon>Bacteria</taxon>
        <taxon>Bacillati</taxon>
        <taxon>Bacillota</taxon>
        <taxon>Bacilli</taxon>
        <taxon>Lactobacillales</taxon>
        <taxon>Lactobacillaceae</taxon>
        <taxon>Lactobacillus</taxon>
    </lineage>
</organism>
<accession>I7LA83</accession>
<name>I7LA83_9LACO</name>
<reference evidence="1 2" key="1">
    <citation type="submission" date="2012-06" db="EMBL/GenBank/DDBJ databases">
        <title>Draft Genome Sequence of Lactobacillus pasteurii CRBIP 24.76T.</title>
        <authorList>
            <person name="Cousin S."/>
            <person name="Bouchier C."/>
            <person name="Loux V."/>
            <person name="Ma L."/>
            <person name="Creno S."/>
            <person name="Bizet C."/>
            <person name="Clermont D."/>
        </authorList>
    </citation>
    <scope>NUCLEOTIDE SEQUENCE [LARGE SCALE GENOMIC DNA]</scope>
    <source>
        <strain evidence="2">CRBIP 24.76T</strain>
    </source>
</reference>
<sequence>MKMQFLSMVLRLKRTPTGTLLSGEKLLRSIMPS</sequence>
<proteinExistence type="predicted"/>
<evidence type="ECO:0000313" key="1">
    <source>
        <dbReference type="EMBL" id="CCI84456.1"/>
    </source>
</evidence>
<keyword evidence="2" id="KW-1185">Reference proteome</keyword>
<protein>
    <submittedName>
        <fullName evidence="1">Uncharacterized protein</fullName>
    </submittedName>
</protein>
<evidence type="ECO:0000313" key="2">
    <source>
        <dbReference type="Proteomes" id="UP000009311"/>
    </source>
</evidence>